<organism evidence="5 6">
    <name type="scientific">Devosia nitrariae</name>
    <dbReference type="NCBI Taxonomy" id="2071872"/>
    <lineage>
        <taxon>Bacteria</taxon>
        <taxon>Pseudomonadati</taxon>
        <taxon>Pseudomonadota</taxon>
        <taxon>Alphaproteobacteria</taxon>
        <taxon>Hyphomicrobiales</taxon>
        <taxon>Devosiaceae</taxon>
        <taxon>Devosia</taxon>
    </lineage>
</organism>
<sequence length="128" mass="14934">MTSSAFRRDMPDEVLMVRPSKWTLIVVTSLRNERLRFNELRRSIGTISQKILTTTLRELERDGFVSRTLYATIPPRVEYELTDLGQDLLELADQLEIFFRAHRAQVEEARRRFDAASHSANARLVISR</sequence>
<dbReference type="PANTHER" id="PTHR33204:SF39">
    <property type="entry name" value="TRANSCRIPTIONAL REGULATORY PROTEIN"/>
    <property type="match status" value="1"/>
</dbReference>
<dbReference type="PANTHER" id="PTHR33204">
    <property type="entry name" value="TRANSCRIPTIONAL REGULATOR, MARR FAMILY"/>
    <property type="match status" value="1"/>
</dbReference>
<dbReference type="InterPro" id="IPR036388">
    <property type="entry name" value="WH-like_DNA-bd_sf"/>
</dbReference>
<comment type="caution">
    <text evidence="5">The sequence shown here is derived from an EMBL/GenBank/DDBJ whole genome shotgun (WGS) entry which is preliminary data.</text>
</comment>
<name>A0ABQ5W8M5_9HYPH</name>
<dbReference type="Pfam" id="PF01638">
    <property type="entry name" value="HxlR"/>
    <property type="match status" value="1"/>
</dbReference>
<keyword evidence="2" id="KW-0238">DNA-binding</keyword>
<dbReference type="RefSeq" id="WP_284341397.1">
    <property type="nucleotide sequence ID" value="NZ_BSNS01000015.1"/>
</dbReference>
<gene>
    <name evidence="5" type="ORF">GCM10010862_32400</name>
</gene>
<protein>
    <submittedName>
        <fullName evidence="5">HxlR family transcriptional regulator</fullName>
    </submittedName>
</protein>
<dbReference type="Proteomes" id="UP001156691">
    <property type="component" value="Unassembled WGS sequence"/>
</dbReference>
<dbReference type="EMBL" id="BSNS01000015">
    <property type="protein sequence ID" value="GLQ55981.1"/>
    <property type="molecule type" value="Genomic_DNA"/>
</dbReference>
<feature type="domain" description="HTH hxlR-type" evidence="4">
    <location>
        <begin position="8"/>
        <end position="107"/>
    </location>
</feature>
<evidence type="ECO:0000313" key="6">
    <source>
        <dbReference type="Proteomes" id="UP001156691"/>
    </source>
</evidence>
<dbReference type="InterPro" id="IPR002577">
    <property type="entry name" value="HTH_HxlR"/>
</dbReference>
<dbReference type="InterPro" id="IPR036390">
    <property type="entry name" value="WH_DNA-bd_sf"/>
</dbReference>
<keyword evidence="1" id="KW-0805">Transcription regulation</keyword>
<evidence type="ECO:0000259" key="4">
    <source>
        <dbReference type="PROSITE" id="PS51118"/>
    </source>
</evidence>
<evidence type="ECO:0000256" key="2">
    <source>
        <dbReference type="ARBA" id="ARBA00023125"/>
    </source>
</evidence>
<keyword evidence="3" id="KW-0804">Transcription</keyword>
<evidence type="ECO:0000256" key="1">
    <source>
        <dbReference type="ARBA" id="ARBA00023015"/>
    </source>
</evidence>
<dbReference type="Gene3D" id="1.10.10.10">
    <property type="entry name" value="Winged helix-like DNA-binding domain superfamily/Winged helix DNA-binding domain"/>
    <property type="match status" value="1"/>
</dbReference>
<keyword evidence="6" id="KW-1185">Reference proteome</keyword>
<reference evidence="6" key="1">
    <citation type="journal article" date="2019" name="Int. J. Syst. Evol. Microbiol.">
        <title>The Global Catalogue of Microorganisms (GCM) 10K type strain sequencing project: providing services to taxonomists for standard genome sequencing and annotation.</title>
        <authorList>
            <consortium name="The Broad Institute Genomics Platform"/>
            <consortium name="The Broad Institute Genome Sequencing Center for Infectious Disease"/>
            <person name="Wu L."/>
            <person name="Ma J."/>
        </authorList>
    </citation>
    <scope>NUCLEOTIDE SEQUENCE [LARGE SCALE GENOMIC DNA]</scope>
    <source>
        <strain evidence="6">NBRC 112416</strain>
    </source>
</reference>
<evidence type="ECO:0000256" key="3">
    <source>
        <dbReference type="ARBA" id="ARBA00023163"/>
    </source>
</evidence>
<dbReference type="PROSITE" id="PS51118">
    <property type="entry name" value="HTH_HXLR"/>
    <property type="match status" value="1"/>
</dbReference>
<dbReference type="SUPFAM" id="SSF46785">
    <property type="entry name" value="Winged helix' DNA-binding domain"/>
    <property type="match status" value="1"/>
</dbReference>
<proteinExistence type="predicted"/>
<evidence type="ECO:0000313" key="5">
    <source>
        <dbReference type="EMBL" id="GLQ55981.1"/>
    </source>
</evidence>
<accession>A0ABQ5W8M5</accession>